<evidence type="ECO:0000313" key="3">
    <source>
        <dbReference type="EMBL" id="MDX3043030.1"/>
    </source>
</evidence>
<accession>A0ABU4MZS4</accession>
<dbReference type="Pfam" id="PF01391">
    <property type="entry name" value="Collagen"/>
    <property type="match status" value="1"/>
</dbReference>
<evidence type="ECO:0000313" key="4">
    <source>
        <dbReference type="Proteomes" id="UP001282474"/>
    </source>
</evidence>
<dbReference type="RefSeq" id="WP_319687058.1">
    <property type="nucleotide sequence ID" value="NZ_JARAWI010000023.1"/>
</dbReference>
<feature type="compositionally biased region" description="Pro residues" evidence="1">
    <location>
        <begin position="77"/>
        <end position="87"/>
    </location>
</feature>
<dbReference type="PANTHER" id="PTHR24637:SF421">
    <property type="entry name" value="CUTICLE COLLAGEN DPY-2"/>
    <property type="match status" value="1"/>
</dbReference>
<sequence>MSAHRLPRRDPVALLLGGLLALLVAYIWWQTSQLTHDLRTANEARDALATQVQQLGEKPVAGPPGSRGEPGASVTGPPGPSGPPGPQGPSGVSAPGKPGEDGEDGTPGAAGQPGKPGQDGESVTGPAGPPGPQGEPGPAGPAGEPGEDGSDGEDGQTCPDGYSLQAPADDPDALICRRDGAPPSDEPGNGNNPLAALDPTRRQYP</sequence>
<organism evidence="3 4">
    <name type="scientific">Streptomyces caniscabiei</name>
    <dbReference type="NCBI Taxonomy" id="2746961"/>
    <lineage>
        <taxon>Bacteria</taxon>
        <taxon>Bacillati</taxon>
        <taxon>Actinomycetota</taxon>
        <taxon>Actinomycetes</taxon>
        <taxon>Kitasatosporales</taxon>
        <taxon>Streptomycetaceae</taxon>
        <taxon>Streptomyces</taxon>
    </lineage>
</organism>
<keyword evidence="2" id="KW-0812">Transmembrane</keyword>
<dbReference type="InterPro" id="IPR008160">
    <property type="entry name" value="Collagen"/>
</dbReference>
<feature type="compositionally biased region" description="Low complexity" evidence="1">
    <location>
        <begin position="106"/>
        <end position="120"/>
    </location>
</feature>
<feature type="compositionally biased region" description="Acidic residues" evidence="1">
    <location>
        <begin position="145"/>
        <end position="154"/>
    </location>
</feature>
<keyword evidence="2" id="KW-0472">Membrane</keyword>
<reference evidence="3 4" key="1">
    <citation type="journal article" date="2023" name="Microb. Genom.">
        <title>Mesoterricola silvestris gen. nov., sp. nov., Mesoterricola sediminis sp. nov., Geothrix oryzae sp. nov., Geothrix edaphica sp. nov., Geothrix rubra sp. nov., and Geothrix limicola sp. nov., six novel members of Acidobacteriota isolated from soils.</title>
        <authorList>
            <person name="Weisberg A.J."/>
            <person name="Pearce E."/>
            <person name="Kramer C.G."/>
            <person name="Chang J.H."/>
            <person name="Clarke C.R."/>
        </authorList>
    </citation>
    <scope>NUCLEOTIDE SEQUENCE [LARGE SCALE GENOMIC DNA]</scope>
    <source>
        <strain evidence="3 4">NE20-4-1</strain>
    </source>
</reference>
<name>A0ABU4MZS4_9ACTN</name>
<keyword evidence="2" id="KW-1133">Transmembrane helix</keyword>
<keyword evidence="4" id="KW-1185">Reference proteome</keyword>
<dbReference type="PANTHER" id="PTHR24637">
    <property type="entry name" value="COLLAGEN"/>
    <property type="match status" value="1"/>
</dbReference>
<proteinExistence type="predicted"/>
<evidence type="ECO:0000256" key="2">
    <source>
        <dbReference type="SAM" id="Phobius"/>
    </source>
</evidence>
<dbReference type="Proteomes" id="UP001282474">
    <property type="component" value="Unassembled WGS sequence"/>
</dbReference>
<protein>
    <submittedName>
        <fullName evidence="3">Collagen-like protein</fullName>
    </submittedName>
</protein>
<gene>
    <name evidence="3" type="ORF">PV383_38505</name>
</gene>
<comment type="caution">
    <text evidence="3">The sequence shown here is derived from an EMBL/GenBank/DDBJ whole genome shotgun (WGS) entry which is preliminary data.</text>
</comment>
<feature type="region of interest" description="Disordered" evidence="1">
    <location>
        <begin position="54"/>
        <end position="205"/>
    </location>
</feature>
<dbReference type="EMBL" id="JARAWJ010000045">
    <property type="protein sequence ID" value="MDX3043030.1"/>
    <property type="molecule type" value="Genomic_DNA"/>
</dbReference>
<feature type="compositionally biased region" description="Pro residues" evidence="1">
    <location>
        <begin position="127"/>
        <end position="139"/>
    </location>
</feature>
<feature type="transmembrane region" description="Helical" evidence="2">
    <location>
        <begin position="12"/>
        <end position="29"/>
    </location>
</feature>
<evidence type="ECO:0000256" key="1">
    <source>
        <dbReference type="SAM" id="MobiDB-lite"/>
    </source>
</evidence>